<keyword evidence="3" id="KW-0050">Antiport</keyword>
<feature type="transmembrane region" description="Helical" evidence="10">
    <location>
        <begin position="190"/>
        <end position="209"/>
    </location>
</feature>
<feature type="transmembrane region" description="Helical" evidence="10">
    <location>
        <begin position="35"/>
        <end position="54"/>
    </location>
</feature>
<keyword evidence="7 10" id="KW-1133">Transmembrane helix</keyword>
<feature type="transmembrane region" description="Helical" evidence="10">
    <location>
        <begin position="365"/>
        <end position="385"/>
    </location>
</feature>
<keyword evidence="9 10" id="KW-0472">Membrane</keyword>
<dbReference type="PROSITE" id="PS51201">
    <property type="entry name" value="RCK_N"/>
    <property type="match status" value="1"/>
</dbReference>
<dbReference type="Gene3D" id="3.40.50.720">
    <property type="entry name" value="NAD(P)-binding Rossmann-like Domain"/>
    <property type="match status" value="1"/>
</dbReference>
<name>A0A552UHY2_9SPHN</name>
<dbReference type="InterPro" id="IPR006153">
    <property type="entry name" value="Cation/H_exchanger_TM"/>
</dbReference>
<dbReference type="Pfam" id="PF00999">
    <property type="entry name" value="Na_H_Exchanger"/>
    <property type="match status" value="1"/>
</dbReference>
<dbReference type="InterPro" id="IPR003148">
    <property type="entry name" value="RCK_N"/>
</dbReference>
<evidence type="ECO:0000256" key="4">
    <source>
        <dbReference type="ARBA" id="ARBA00022538"/>
    </source>
</evidence>
<evidence type="ECO:0000313" key="13">
    <source>
        <dbReference type="Proteomes" id="UP000317894"/>
    </source>
</evidence>
<evidence type="ECO:0000256" key="8">
    <source>
        <dbReference type="ARBA" id="ARBA00023065"/>
    </source>
</evidence>
<comment type="subcellular location">
    <subcellularLocation>
        <location evidence="1">Endomembrane system</location>
        <topology evidence="1">Multi-pass membrane protein</topology>
    </subcellularLocation>
</comment>
<comment type="caution">
    <text evidence="12">The sequence shown here is derived from an EMBL/GenBank/DDBJ whole genome shotgun (WGS) entry which is preliminary data.</text>
</comment>
<dbReference type="GO" id="GO:0006813">
    <property type="term" value="P:potassium ion transport"/>
    <property type="evidence" value="ECO:0007669"/>
    <property type="project" value="UniProtKB-KW"/>
</dbReference>
<dbReference type="Gene3D" id="1.20.1530.20">
    <property type="match status" value="1"/>
</dbReference>
<reference evidence="12 13" key="1">
    <citation type="submission" date="2019-07" db="EMBL/GenBank/DDBJ databases">
        <title>Novel species isolated from glacier.</title>
        <authorList>
            <person name="Liu Q."/>
            <person name="Xin Y.-H."/>
        </authorList>
    </citation>
    <scope>NUCLEOTIDE SEQUENCE [LARGE SCALE GENOMIC DNA]</scope>
    <source>
        <strain evidence="12 13">LB1R16</strain>
    </source>
</reference>
<feature type="transmembrane region" description="Helical" evidence="10">
    <location>
        <begin position="98"/>
        <end position="118"/>
    </location>
</feature>
<dbReference type="FunFam" id="3.40.50.720:FF:000036">
    <property type="entry name" value="Glutathione-regulated potassium-efflux system protein KefB"/>
    <property type="match status" value="1"/>
</dbReference>
<evidence type="ECO:0000256" key="9">
    <source>
        <dbReference type="ARBA" id="ARBA00023136"/>
    </source>
</evidence>
<feature type="transmembrane region" description="Helical" evidence="10">
    <location>
        <begin position="221"/>
        <end position="239"/>
    </location>
</feature>
<dbReference type="OrthoDB" id="9781411at2"/>
<keyword evidence="2" id="KW-0813">Transport</keyword>
<feature type="transmembrane region" description="Helical" evidence="10">
    <location>
        <begin position="270"/>
        <end position="288"/>
    </location>
</feature>
<keyword evidence="5 10" id="KW-0812">Transmembrane</keyword>
<feature type="transmembrane region" description="Helical" evidence="10">
    <location>
        <begin position="300"/>
        <end position="321"/>
    </location>
</feature>
<evidence type="ECO:0000256" key="1">
    <source>
        <dbReference type="ARBA" id="ARBA00004127"/>
    </source>
</evidence>
<dbReference type="GO" id="GO:1902600">
    <property type="term" value="P:proton transmembrane transport"/>
    <property type="evidence" value="ECO:0007669"/>
    <property type="project" value="InterPro"/>
</dbReference>
<evidence type="ECO:0000259" key="11">
    <source>
        <dbReference type="PROSITE" id="PS51201"/>
    </source>
</evidence>
<keyword evidence="6" id="KW-0630">Potassium</keyword>
<dbReference type="InterPro" id="IPR036291">
    <property type="entry name" value="NAD(P)-bd_dom_sf"/>
</dbReference>
<evidence type="ECO:0000256" key="2">
    <source>
        <dbReference type="ARBA" id="ARBA00022448"/>
    </source>
</evidence>
<protein>
    <submittedName>
        <fullName evidence="12">Sodium:proton exchanger</fullName>
    </submittedName>
</protein>
<keyword evidence="13" id="KW-1185">Reference proteome</keyword>
<evidence type="ECO:0000256" key="5">
    <source>
        <dbReference type="ARBA" id="ARBA00022692"/>
    </source>
</evidence>
<evidence type="ECO:0000313" key="12">
    <source>
        <dbReference type="EMBL" id="TRW17829.1"/>
    </source>
</evidence>
<dbReference type="GO" id="GO:0012505">
    <property type="term" value="C:endomembrane system"/>
    <property type="evidence" value="ECO:0007669"/>
    <property type="project" value="UniProtKB-SubCell"/>
</dbReference>
<sequence length="584" mass="60310">MALPLDTSGFKELVVVLGAAGLVIPAFAALRISPVVGFILVGVLVGPHALGGVPMLADFTLQNPEALAPAAEIGVAMLLFALGLELSIERLRTMRRLVFSYGPAQLLSAAGVLALLILPFGLGIAATLTLALAMALSSTAVGLQMLGSAGRMGSQAGRTAFAIFLFQDIALAPLLLVLGAGSAAAGVGPALIKGLLAIAGIVVAGRLLMRPLFLQAARTRRPELFLAAALVVLVGSAAATGAVGLSPVIGALVAGVMLAETEYRRQVEAAIAPFQGLLLGVFLIWVGMRLDLGAVAERPALVLGLVAAVCAVKAVMLFVVLRMNRRSTGIAAHIALLLATPSETSLIVLGAGVAAGILSGPVADLALLVTGLSLAAAPLFGLAGMRLERAFGEGQHDGADPAPVVAGRTIIIGFGRVGRLVAAMLDAHGRPYLAVDSDPDAVGRLRRAGKSVVYGDARRPELLDGLHLEDAKAIVLTIDANDSLDTLVRLIRERHPDLCVVARARDADHASRLYQLGVTDAVPETVESSLQLAEAVLVDLGVPMGPVIASIHEKRAELRTAIQGAAPRLTREPRLRRRRLRDAG</sequence>
<evidence type="ECO:0000256" key="10">
    <source>
        <dbReference type="SAM" id="Phobius"/>
    </source>
</evidence>
<dbReference type="PANTHER" id="PTHR46157">
    <property type="entry name" value="K(+) EFFLUX ANTIPORTER 3, CHLOROPLASTIC"/>
    <property type="match status" value="1"/>
</dbReference>
<dbReference type="EMBL" id="VJWA01000001">
    <property type="protein sequence ID" value="TRW17829.1"/>
    <property type="molecule type" value="Genomic_DNA"/>
</dbReference>
<feature type="transmembrane region" description="Helical" evidence="10">
    <location>
        <begin position="333"/>
        <end position="359"/>
    </location>
</feature>
<accession>A0A552UHY2</accession>
<dbReference type="SUPFAM" id="SSF51735">
    <property type="entry name" value="NAD(P)-binding Rossmann-fold domains"/>
    <property type="match status" value="1"/>
</dbReference>
<feature type="transmembrane region" description="Helical" evidence="10">
    <location>
        <begin position="13"/>
        <end position="30"/>
    </location>
</feature>
<feature type="transmembrane region" description="Helical" evidence="10">
    <location>
        <begin position="159"/>
        <end position="184"/>
    </location>
</feature>
<evidence type="ECO:0000256" key="6">
    <source>
        <dbReference type="ARBA" id="ARBA00022958"/>
    </source>
</evidence>
<evidence type="ECO:0000256" key="3">
    <source>
        <dbReference type="ARBA" id="ARBA00022449"/>
    </source>
</evidence>
<dbReference type="PANTHER" id="PTHR46157:SF4">
    <property type="entry name" value="K(+) EFFLUX ANTIPORTER 3, CHLOROPLASTIC"/>
    <property type="match status" value="1"/>
</dbReference>
<organism evidence="12 13">
    <name type="scientific">Glacieibacterium frigidum</name>
    <dbReference type="NCBI Taxonomy" id="2593303"/>
    <lineage>
        <taxon>Bacteria</taxon>
        <taxon>Pseudomonadati</taxon>
        <taxon>Pseudomonadota</taxon>
        <taxon>Alphaproteobacteria</taxon>
        <taxon>Sphingomonadales</taxon>
        <taxon>Sphingosinicellaceae</taxon>
        <taxon>Glacieibacterium</taxon>
    </lineage>
</organism>
<evidence type="ECO:0000256" key="7">
    <source>
        <dbReference type="ARBA" id="ARBA00022989"/>
    </source>
</evidence>
<dbReference type="AlphaFoldDB" id="A0A552UHY2"/>
<dbReference type="RefSeq" id="WP_144236523.1">
    <property type="nucleotide sequence ID" value="NZ_VJWA01000001.1"/>
</dbReference>
<keyword evidence="4" id="KW-0633">Potassium transport</keyword>
<dbReference type="InterPro" id="IPR038770">
    <property type="entry name" value="Na+/solute_symporter_sf"/>
</dbReference>
<feature type="domain" description="RCK N-terminal" evidence="11">
    <location>
        <begin position="406"/>
        <end position="523"/>
    </location>
</feature>
<gene>
    <name evidence="12" type="ORF">FMM06_06785</name>
</gene>
<dbReference type="GO" id="GO:0015297">
    <property type="term" value="F:antiporter activity"/>
    <property type="evidence" value="ECO:0007669"/>
    <property type="project" value="UniProtKB-KW"/>
</dbReference>
<dbReference type="Pfam" id="PF02254">
    <property type="entry name" value="TrkA_N"/>
    <property type="match status" value="1"/>
</dbReference>
<dbReference type="GO" id="GO:0005886">
    <property type="term" value="C:plasma membrane"/>
    <property type="evidence" value="ECO:0007669"/>
    <property type="project" value="TreeGrafter"/>
</dbReference>
<proteinExistence type="predicted"/>
<keyword evidence="8" id="KW-0406">Ion transport</keyword>
<dbReference type="Proteomes" id="UP000317894">
    <property type="component" value="Unassembled WGS sequence"/>
</dbReference>
<feature type="transmembrane region" description="Helical" evidence="10">
    <location>
        <begin position="66"/>
        <end position="86"/>
    </location>
</feature>